<protein>
    <submittedName>
        <fullName evidence="1">Uncharacterized protein</fullName>
    </submittedName>
</protein>
<dbReference type="Proteomes" id="UP000485367">
    <property type="component" value="Unassembled WGS sequence"/>
</dbReference>
<accession>A0A1V5SE65</accession>
<comment type="caution">
    <text evidence="1">The sequence shown here is derived from an EMBL/GenBank/DDBJ whole genome shotgun (WGS) entry which is preliminary data.</text>
</comment>
<organism evidence="1">
    <name type="scientific">candidate division WS2 bacterium ADurb.Bin280</name>
    <dbReference type="NCBI Taxonomy" id="1852829"/>
    <lineage>
        <taxon>Bacteria</taxon>
        <taxon>candidate division WS2</taxon>
    </lineage>
</organism>
<proteinExistence type="predicted"/>
<sequence length="63" mass="7409">MKLDGRSMIVFTSENADKISTWKNLPQVICREFTNLSMKDLKSNYRLILDDLSFRKISARLQK</sequence>
<dbReference type="EMBL" id="MWBO01000021">
    <property type="protein sequence ID" value="OQA52788.1"/>
    <property type="molecule type" value="Genomic_DNA"/>
</dbReference>
<evidence type="ECO:0000313" key="1">
    <source>
        <dbReference type="EMBL" id="OQA52788.1"/>
    </source>
</evidence>
<gene>
    <name evidence="1" type="ORF">BWY43_00350</name>
</gene>
<dbReference type="AlphaFoldDB" id="A0A1V5SE65"/>
<reference evidence="1" key="1">
    <citation type="submission" date="2017-02" db="EMBL/GenBank/DDBJ databases">
        <title>Delving into the versatile metabolic prowess of the omnipresent phylum Bacteroidetes.</title>
        <authorList>
            <person name="Nobu M.K."/>
            <person name="Mei R."/>
            <person name="Narihiro T."/>
            <person name="Kuroda K."/>
            <person name="Liu W.-T."/>
        </authorList>
    </citation>
    <scope>NUCLEOTIDE SEQUENCE</scope>
    <source>
        <strain evidence="1">ADurb.Bin280</strain>
    </source>
</reference>
<name>A0A1V5SE65_9BACT</name>